<dbReference type="OrthoDB" id="1930729at2759"/>
<accession>A0A8K0H0E2</accession>
<sequence length="241" mass="26853">MACMRVVGISGQAMRTCWASVGKPRIRWGRHWASPEHVLSIGGQASCESWASVAKPHVRWGHRWVSPLRAGGVGGQAQVRIRASCAPVSGYRSLISGISVAVGDHHLNMVEAKSLMHQNALANADNCRVRVTCRSSIITCIKDIAEKFLEDLNKSSRFKRRQLKTFENSYFGTLYLIMQEIILSGGIVHNMIVRQAESINKDVMEFKFNGKGAIFTKREFEFVMGLKMENSLDVPPLPHSN</sequence>
<name>A0A8K0H0E2_9ROSA</name>
<gene>
    <name evidence="1" type="ORF">FNV43_RR13063</name>
</gene>
<comment type="caution">
    <text evidence="1">The sequence shown here is derived from an EMBL/GenBank/DDBJ whole genome shotgun (WGS) entry which is preliminary data.</text>
</comment>
<keyword evidence="2" id="KW-1185">Reference proteome</keyword>
<proteinExistence type="predicted"/>
<dbReference type="Proteomes" id="UP000796880">
    <property type="component" value="Unassembled WGS sequence"/>
</dbReference>
<reference evidence="1" key="1">
    <citation type="submission" date="2020-03" db="EMBL/GenBank/DDBJ databases">
        <title>A high-quality chromosome-level genome assembly of a woody plant with both climbing and erect habits, Rhamnella rubrinervis.</title>
        <authorList>
            <person name="Lu Z."/>
            <person name="Yang Y."/>
            <person name="Zhu X."/>
            <person name="Sun Y."/>
        </authorList>
    </citation>
    <scope>NUCLEOTIDE SEQUENCE</scope>
    <source>
        <strain evidence="1">BYM</strain>
        <tissue evidence="1">Leaf</tissue>
    </source>
</reference>
<organism evidence="1 2">
    <name type="scientific">Rhamnella rubrinervis</name>
    <dbReference type="NCBI Taxonomy" id="2594499"/>
    <lineage>
        <taxon>Eukaryota</taxon>
        <taxon>Viridiplantae</taxon>
        <taxon>Streptophyta</taxon>
        <taxon>Embryophyta</taxon>
        <taxon>Tracheophyta</taxon>
        <taxon>Spermatophyta</taxon>
        <taxon>Magnoliopsida</taxon>
        <taxon>eudicotyledons</taxon>
        <taxon>Gunneridae</taxon>
        <taxon>Pentapetalae</taxon>
        <taxon>rosids</taxon>
        <taxon>fabids</taxon>
        <taxon>Rosales</taxon>
        <taxon>Rhamnaceae</taxon>
        <taxon>rhamnoid group</taxon>
        <taxon>Rhamneae</taxon>
        <taxon>Rhamnella</taxon>
    </lineage>
</organism>
<evidence type="ECO:0000313" key="1">
    <source>
        <dbReference type="EMBL" id="KAF3443381.1"/>
    </source>
</evidence>
<protein>
    <submittedName>
        <fullName evidence="1">Uncharacterized protein</fullName>
    </submittedName>
</protein>
<evidence type="ECO:0000313" key="2">
    <source>
        <dbReference type="Proteomes" id="UP000796880"/>
    </source>
</evidence>
<dbReference type="EMBL" id="VOIH02000006">
    <property type="protein sequence ID" value="KAF3443381.1"/>
    <property type="molecule type" value="Genomic_DNA"/>
</dbReference>
<dbReference type="AlphaFoldDB" id="A0A8K0H0E2"/>